<evidence type="ECO:0000256" key="8">
    <source>
        <dbReference type="ARBA" id="ARBA00022729"/>
    </source>
</evidence>
<feature type="chain" id="PRO_5040504151" description="Adenosine deaminase" evidence="12">
    <location>
        <begin position="21"/>
        <end position="543"/>
    </location>
</feature>
<dbReference type="AlphaFoldDB" id="A0A9Q0NC73"/>
<feature type="signal peptide" evidence="12">
    <location>
        <begin position="1"/>
        <end position="20"/>
    </location>
</feature>
<dbReference type="NCBIfam" id="TIGR01431">
    <property type="entry name" value="adm_rel"/>
    <property type="match status" value="1"/>
</dbReference>
<proteinExistence type="inferred from homology"/>
<dbReference type="FunFam" id="3.20.20.140:FF:000017">
    <property type="entry name" value="Adenosine deaminase 2"/>
    <property type="match status" value="1"/>
</dbReference>
<evidence type="ECO:0000256" key="1">
    <source>
        <dbReference type="ARBA" id="ARBA00001947"/>
    </source>
</evidence>
<comment type="subcellular location">
    <subcellularLocation>
        <location evidence="2">Secreted</location>
    </subcellularLocation>
</comment>
<evidence type="ECO:0000256" key="5">
    <source>
        <dbReference type="ARBA" id="ARBA00018099"/>
    </source>
</evidence>
<evidence type="ECO:0000313" key="15">
    <source>
        <dbReference type="EMBL" id="KAJ6646816.1"/>
    </source>
</evidence>
<feature type="domain" description="Adenosine deaminase" evidence="13">
    <location>
        <begin position="226"/>
        <end position="513"/>
    </location>
</feature>
<dbReference type="InterPro" id="IPR006330">
    <property type="entry name" value="Ado/ade_deaminase"/>
</dbReference>
<dbReference type="GO" id="GO:0046872">
    <property type="term" value="F:metal ion binding"/>
    <property type="evidence" value="ECO:0007669"/>
    <property type="project" value="UniProtKB-KW"/>
</dbReference>
<dbReference type="InterPro" id="IPR013659">
    <property type="entry name" value="A_deaminase_N"/>
</dbReference>
<evidence type="ECO:0000256" key="9">
    <source>
        <dbReference type="ARBA" id="ARBA00022801"/>
    </source>
</evidence>
<dbReference type="GO" id="GO:0005615">
    <property type="term" value="C:extracellular space"/>
    <property type="evidence" value="ECO:0007669"/>
    <property type="project" value="InterPro"/>
</dbReference>
<dbReference type="Pfam" id="PF08451">
    <property type="entry name" value="A_deaminase_N"/>
    <property type="match status" value="1"/>
</dbReference>
<evidence type="ECO:0000256" key="11">
    <source>
        <dbReference type="SAM" id="MobiDB-lite"/>
    </source>
</evidence>
<dbReference type="GO" id="GO:0004000">
    <property type="term" value="F:adenosine deaminase activity"/>
    <property type="evidence" value="ECO:0007669"/>
    <property type="project" value="InterPro"/>
</dbReference>
<dbReference type="Proteomes" id="UP001151699">
    <property type="component" value="Chromosome A"/>
</dbReference>
<feature type="compositionally biased region" description="Polar residues" evidence="11">
    <location>
        <begin position="170"/>
        <end position="185"/>
    </location>
</feature>
<organism evidence="15 16">
    <name type="scientific">Pseudolycoriella hygida</name>
    <dbReference type="NCBI Taxonomy" id="35572"/>
    <lineage>
        <taxon>Eukaryota</taxon>
        <taxon>Metazoa</taxon>
        <taxon>Ecdysozoa</taxon>
        <taxon>Arthropoda</taxon>
        <taxon>Hexapoda</taxon>
        <taxon>Insecta</taxon>
        <taxon>Pterygota</taxon>
        <taxon>Neoptera</taxon>
        <taxon>Endopterygota</taxon>
        <taxon>Diptera</taxon>
        <taxon>Nematocera</taxon>
        <taxon>Sciaroidea</taxon>
        <taxon>Sciaridae</taxon>
        <taxon>Pseudolycoriella</taxon>
    </lineage>
</organism>
<dbReference type="PANTHER" id="PTHR11409:SF39">
    <property type="entry name" value="ADENOSINE DEAMINASE 2"/>
    <property type="match status" value="1"/>
</dbReference>
<evidence type="ECO:0000256" key="3">
    <source>
        <dbReference type="ARBA" id="ARBA00006083"/>
    </source>
</evidence>
<dbReference type="EC" id="3.5.4.4" evidence="4"/>
<comment type="similarity">
    <text evidence="3">Belongs to the metallo-dependent hydrolases superfamily. Adenosine and AMP deaminases family. ADGF subfamily.</text>
</comment>
<dbReference type="InterPro" id="IPR001365">
    <property type="entry name" value="A_deaminase_dom"/>
</dbReference>
<evidence type="ECO:0000259" key="13">
    <source>
        <dbReference type="Pfam" id="PF00962"/>
    </source>
</evidence>
<dbReference type="GO" id="GO:0046103">
    <property type="term" value="P:inosine biosynthetic process"/>
    <property type="evidence" value="ECO:0007669"/>
    <property type="project" value="TreeGrafter"/>
</dbReference>
<evidence type="ECO:0000256" key="7">
    <source>
        <dbReference type="ARBA" id="ARBA00022723"/>
    </source>
</evidence>
<comment type="catalytic activity">
    <reaction evidence="10">
        <text>adenosine + H2O + H(+) = inosine + NH4(+)</text>
        <dbReference type="Rhea" id="RHEA:24408"/>
        <dbReference type="ChEBI" id="CHEBI:15377"/>
        <dbReference type="ChEBI" id="CHEBI:15378"/>
        <dbReference type="ChEBI" id="CHEBI:16335"/>
        <dbReference type="ChEBI" id="CHEBI:17596"/>
        <dbReference type="ChEBI" id="CHEBI:28938"/>
        <dbReference type="EC" id="3.5.4.4"/>
    </reaction>
</comment>
<comment type="caution">
    <text evidence="15">The sequence shown here is derived from an EMBL/GenBank/DDBJ whole genome shotgun (WGS) entry which is preliminary data.</text>
</comment>
<dbReference type="SUPFAM" id="SSF51556">
    <property type="entry name" value="Metallo-dependent hydrolases"/>
    <property type="match status" value="1"/>
</dbReference>
<feature type="region of interest" description="Disordered" evidence="11">
    <location>
        <begin position="168"/>
        <end position="187"/>
    </location>
</feature>
<evidence type="ECO:0000256" key="10">
    <source>
        <dbReference type="ARBA" id="ARBA00047764"/>
    </source>
</evidence>
<feature type="domain" description="Adenosine/AMP deaminase N-terminal" evidence="14">
    <location>
        <begin position="38"/>
        <end position="121"/>
    </location>
</feature>
<name>A0A9Q0NC73_9DIPT</name>
<dbReference type="EMBL" id="WJQU01000001">
    <property type="protein sequence ID" value="KAJ6646816.1"/>
    <property type="molecule type" value="Genomic_DNA"/>
</dbReference>
<dbReference type="InterPro" id="IPR006331">
    <property type="entry name" value="ADGF"/>
</dbReference>
<accession>A0A9Q0NC73</accession>
<keyword evidence="9" id="KW-0378">Hydrolase</keyword>
<dbReference type="InterPro" id="IPR032466">
    <property type="entry name" value="Metal_Hydrolase"/>
</dbReference>
<dbReference type="GO" id="GO:0006154">
    <property type="term" value="P:adenosine catabolic process"/>
    <property type="evidence" value="ECO:0007669"/>
    <property type="project" value="InterPro"/>
</dbReference>
<sequence>MTKIITHCVVILMCFMLSDGFKCVKSSQAVHYMPNDGNSEISDAAKEYHRRREELLNAEINSGFGFDIHLTEIEKEANDIIMRYKMKELEDGFKNPCIFNPSRHHFQVLNDIKKSELFKIIQKMPKGGILHSHMSALVSTDFIVELTKWEHLWQLTSPKGQIKKFRFARQQPQEPEQNDSPGQEKSTWRLVRDVRAEMGSDNYDKTVRPLFTLYDKDVPEKNVHVDLYEVWQHFSQAMKIVRPMLHYREAFKAYFAQVLKELADDNVQYLEMRNGTPQLHDLDGNLYDVKEIIEIQLLTSRNFTRENPSFIGSRVIYASHNTVDQPTFGAKIETVKKLHEEFPDFVIGLDLVGPEDCGNRLAFYADKLLALPKNIHLFSHSGETNWFGITDENLIDAVLLGTHRIGHAFALVKHPKVMEIVKARKIPIEINPISNQVLALLRDQRNHPASVLMAQNFPIVISSDDPSYWEATPLSNDFYIAFLGIASSHSDLRVLKKFAMNSIEYSAMSAEQKIDAFGKWQSEWDKFINDLVTNQTSSQRNLS</sequence>
<comment type="cofactor">
    <cofactor evidence="1">
        <name>Zn(2+)</name>
        <dbReference type="ChEBI" id="CHEBI:29105"/>
    </cofactor>
</comment>
<protein>
    <recommendedName>
        <fullName evidence="5">Adenosine deaminase</fullName>
        <ecNumber evidence="4">3.5.4.4</ecNumber>
    </recommendedName>
</protein>
<evidence type="ECO:0000256" key="12">
    <source>
        <dbReference type="SAM" id="SignalP"/>
    </source>
</evidence>
<gene>
    <name evidence="15" type="primary">ada2_0</name>
    <name evidence="15" type="ORF">Bhyg_02030</name>
</gene>
<dbReference type="Pfam" id="PF00962">
    <property type="entry name" value="A_deaminase"/>
    <property type="match status" value="1"/>
</dbReference>
<keyword evidence="8 12" id="KW-0732">Signal</keyword>
<keyword evidence="6" id="KW-0964">Secreted</keyword>
<dbReference type="OrthoDB" id="7202371at2759"/>
<reference evidence="15" key="1">
    <citation type="submission" date="2022-07" db="EMBL/GenBank/DDBJ databases">
        <authorList>
            <person name="Trinca V."/>
            <person name="Uliana J.V.C."/>
            <person name="Torres T.T."/>
            <person name="Ward R.J."/>
            <person name="Monesi N."/>
        </authorList>
    </citation>
    <scope>NUCLEOTIDE SEQUENCE</scope>
    <source>
        <strain evidence="15">HSMRA1968</strain>
        <tissue evidence="15">Whole embryos</tissue>
    </source>
</reference>
<evidence type="ECO:0000256" key="4">
    <source>
        <dbReference type="ARBA" id="ARBA00012784"/>
    </source>
</evidence>
<dbReference type="PANTHER" id="PTHR11409">
    <property type="entry name" value="ADENOSINE DEAMINASE"/>
    <property type="match status" value="1"/>
</dbReference>
<evidence type="ECO:0000313" key="16">
    <source>
        <dbReference type="Proteomes" id="UP001151699"/>
    </source>
</evidence>
<keyword evidence="7" id="KW-0479">Metal-binding</keyword>
<evidence type="ECO:0000256" key="6">
    <source>
        <dbReference type="ARBA" id="ARBA00022525"/>
    </source>
</evidence>
<dbReference type="Gene3D" id="3.20.20.140">
    <property type="entry name" value="Metal-dependent hydrolases"/>
    <property type="match status" value="1"/>
</dbReference>
<keyword evidence="16" id="KW-1185">Reference proteome</keyword>
<evidence type="ECO:0000259" key="14">
    <source>
        <dbReference type="Pfam" id="PF08451"/>
    </source>
</evidence>
<evidence type="ECO:0000256" key="2">
    <source>
        <dbReference type="ARBA" id="ARBA00004613"/>
    </source>
</evidence>